<evidence type="ECO:0000313" key="2">
    <source>
        <dbReference type="EMBL" id="TQM13496.1"/>
    </source>
</evidence>
<sequence length="417" mass="44132">MGDLRGSGQAEAWARRLAAEPYGHRVRRPVTPDGPDEFDLTYVRTGPRGGTPVLVLPGGPGVASVLPYRSLRRLAAARGLDVIMVEHRGIGLSRCDDAGRDLPLVAVTVEQVVADLAAVLDHAGVRRAVVYGSSYGTYLAQGFGVQHPDRVAGMVLDSPMFGPRDLPLVRAHQRGLLWDGATAETARVAALLRALLADGLVIPESAGAVVPVVYEFGGPRVLGRLLDGVREGRAVRTWEWVASLGPREVDGPGTRFLVEPDLVGGISYGELDYGAPPDGHPLDPQVVFAPAAARNPPFTGEPYDLPTSIGAFDWPTAVVSGERDLRTPRPRAEEVVERIPGAVLVPLPALGHSALDTHVLAALHVAHAAAEGAHRRLPALAPRIAALPRRGASGHLGRMIAAALAAERWAPRHHPAV</sequence>
<dbReference type="AlphaFoldDB" id="A0A543DVY8"/>
<protein>
    <submittedName>
        <fullName evidence="2">Pimeloyl-ACP methyl ester carboxylesterase</fullName>
    </submittedName>
</protein>
<dbReference type="PANTHER" id="PTHR43433:SF5">
    <property type="entry name" value="AB HYDROLASE-1 DOMAIN-CONTAINING PROTEIN"/>
    <property type="match status" value="1"/>
</dbReference>
<name>A0A543DVY8_9PSEU</name>
<dbReference type="GO" id="GO:0003824">
    <property type="term" value="F:catalytic activity"/>
    <property type="evidence" value="ECO:0007669"/>
    <property type="project" value="UniProtKB-ARBA"/>
</dbReference>
<dbReference type="PANTHER" id="PTHR43433">
    <property type="entry name" value="HYDROLASE, ALPHA/BETA FOLD FAMILY PROTEIN"/>
    <property type="match status" value="1"/>
</dbReference>
<dbReference type="Gene3D" id="3.40.50.1820">
    <property type="entry name" value="alpha/beta hydrolase"/>
    <property type="match status" value="1"/>
</dbReference>
<evidence type="ECO:0000313" key="3">
    <source>
        <dbReference type="Proteomes" id="UP000315677"/>
    </source>
</evidence>
<comment type="caution">
    <text evidence="2">The sequence shown here is derived from an EMBL/GenBank/DDBJ whole genome shotgun (WGS) entry which is preliminary data.</text>
</comment>
<keyword evidence="3" id="KW-1185">Reference proteome</keyword>
<dbReference type="SUPFAM" id="SSF53474">
    <property type="entry name" value="alpha/beta-Hydrolases"/>
    <property type="match status" value="1"/>
</dbReference>
<feature type="domain" description="AB hydrolase-1" evidence="1">
    <location>
        <begin position="52"/>
        <end position="185"/>
    </location>
</feature>
<gene>
    <name evidence="2" type="ORF">FB558_0245</name>
</gene>
<dbReference type="InterPro" id="IPR029058">
    <property type="entry name" value="AB_hydrolase_fold"/>
</dbReference>
<proteinExistence type="predicted"/>
<reference evidence="2 3" key="1">
    <citation type="submission" date="2019-06" db="EMBL/GenBank/DDBJ databases">
        <title>Sequencing the genomes of 1000 actinobacteria strains.</title>
        <authorList>
            <person name="Klenk H.-P."/>
        </authorList>
    </citation>
    <scope>NUCLEOTIDE SEQUENCE [LARGE SCALE GENOMIC DNA]</scope>
    <source>
        <strain evidence="2 3">DSM 45301</strain>
    </source>
</reference>
<dbReference type="RefSeq" id="WP_246106193.1">
    <property type="nucleotide sequence ID" value="NZ_VFPA01000001.1"/>
</dbReference>
<dbReference type="InterPro" id="IPR000073">
    <property type="entry name" value="AB_hydrolase_1"/>
</dbReference>
<dbReference type="InterPro" id="IPR050471">
    <property type="entry name" value="AB_hydrolase"/>
</dbReference>
<evidence type="ECO:0000259" key="1">
    <source>
        <dbReference type="Pfam" id="PF00561"/>
    </source>
</evidence>
<dbReference type="Pfam" id="PF00561">
    <property type="entry name" value="Abhydrolase_1"/>
    <property type="match status" value="1"/>
</dbReference>
<organism evidence="2 3">
    <name type="scientific">Pseudonocardia kunmingensis</name>
    <dbReference type="NCBI Taxonomy" id="630975"/>
    <lineage>
        <taxon>Bacteria</taxon>
        <taxon>Bacillati</taxon>
        <taxon>Actinomycetota</taxon>
        <taxon>Actinomycetes</taxon>
        <taxon>Pseudonocardiales</taxon>
        <taxon>Pseudonocardiaceae</taxon>
        <taxon>Pseudonocardia</taxon>
    </lineage>
</organism>
<dbReference type="EMBL" id="VFPA01000001">
    <property type="protein sequence ID" value="TQM13496.1"/>
    <property type="molecule type" value="Genomic_DNA"/>
</dbReference>
<dbReference type="Proteomes" id="UP000315677">
    <property type="component" value="Unassembled WGS sequence"/>
</dbReference>
<accession>A0A543DVY8</accession>